<proteinExistence type="evidence at transcript level"/>
<dbReference type="GO" id="GO:0044183">
    <property type="term" value="F:protein folding chaperone"/>
    <property type="evidence" value="ECO:0007669"/>
    <property type="project" value="TreeGrafter"/>
</dbReference>
<feature type="domain" description="PPIase FKBP-type" evidence="7">
    <location>
        <begin position="47"/>
        <end position="131"/>
    </location>
</feature>
<dbReference type="SUPFAM" id="SSF54534">
    <property type="entry name" value="FKBP-like"/>
    <property type="match status" value="1"/>
</dbReference>
<sequence length="350" mass="39824">MEERSPEVVEESPETPDPEGWEDILGTGRLKKRILSEGTPDTKPEPGDEVKVVISGTHLGVEVIPEETLTFRLAEFEAPKALDYILPIMNVNEVVEVITESDFMYGDQGLDSPPVPPKATLQLKLHLIDSVVPPPNLDLPLEERMALGARKKERGTFWYNRGEYQMAIFGYRKASQILDDAEIDIEVPIERHTLPLPLQLLIKERINALNNLAQAQMKNNSWESSLATLNQVLRLDPNNEKALFRKSKVFLQQGRESEAIGLLRRVTRLYTRNTVAKSELNKLLENRKKSRIHEERLSKKMLGLDKYEEELLKSRSKFFNRANLKSGLVYFGGFSVIVGITSFVVNQYVL</sequence>
<dbReference type="AlphaFoldDB" id="C1BVX3"/>
<keyword evidence="6" id="KW-1133">Transmembrane helix</keyword>
<keyword evidence="6" id="KW-0472">Membrane</keyword>
<keyword evidence="2 4" id="KW-0802">TPR repeat</keyword>
<keyword evidence="1" id="KW-0677">Repeat</keyword>
<dbReference type="OrthoDB" id="532682at2759"/>
<name>C1BVX3_LEPSM</name>
<dbReference type="PROSITE" id="PS50005">
    <property type="entry name" value="TPR"/>
    <property type="match status" value="1"/>
</dbReference>
<dbReference type="Pfam" id="PF00254">
    <property type="entry name" value="FKBP_C"/>
    <property type="match status" value="1"/>
</dbReference>
<dbReference type="InterPro" id="IPR019734">
    <property type="entry name" value="TPR_rpt"/>
</dbReference>
<keyword evidence="3" id="KW-0697">Rotamase</keyword>
<dbReference type="Gene3D" id="1.25.40.10">
    <property type="entry name" value="Tetratricopeptide repeat domain"/>
    <property type="match status" value="1"/>
</dbReference>
<organism evidence="8">
    <name type="scientific">Lepeophtheirus salmonis</name>
    <name type="common">Salmon louse</name>
    <name type="synonym">Caligus salmonis</name>
    <dbReference type="NCBI Taxonomy" id="72036"/>
    <lineage>
        <taxon>Eukaryota</taxon>
        <taxon>Metazoa</taxon>
        <taxon>Ecdysozoa</taxon>
        <taxon>Arthropoda</taxon>
        <taxon>Crustacea</taxon>
        <taxon>Multicrustacea</taxon>
        <taxon>Hexanauplia</taxon>
        <taxon>Copepoda</taxon>
        <taxon>Siphonostomatoida</taxon>
        <taxon>Caligidae</taxon>
        <taxon>Lepeophtheirus</taxon>
    </lineage>
</organism>
<evidence type="ECO:0000256" key="6">
    <source>
        <dbReference type="SAM" id="Phobius"/>
    </source>
</evidence>
<feature type="compositionally biased region" description="Acidic residues" evidence="5">
    <location>
        <begin position="8"/>
        <end position="22"/>
    </location>
</feature>
<evidence type="ECO:0000259" key="7">
    <source>
        <dbReference type="PROSITE" id="PS50059"/>
    </source>
</evidence>
<dbReference type="InterPro" id="IPR001179">
    <property type="entry name" value="PPIase_FKBP_dom"/>
</dbReference>
<dbReference type="InterPro" id="IPR050754">
    <property type="entry name" value="FKBP4/5/8-like"/>
</dbReference>
<keyword evidence="3" id="KW-0413">Isomerase</keyword>
<dbReference type="GO" id="GO:0005829">
    <property type="term" value="C:cytosol"/>
    <property type="evidence" value="ECO:0007669"/>
    <property type="project" value="TreeGrafter"/>
</dbReference>
<protein>
    <recommendedName>
        <fullName evidence="3">peptidylprolyl isomerase</fullName>
        <ecNumber evidence="3">5.2.1.8</ecNumber>
    </recommendedName>
</protein>
<evidence type="ECO:0000256" key="2">
    <source>
        <dbReference type="ARBA" id="ARBA00022803"/>
    </source>
</evidence>
<dbReference type="GO" id="GO:0043066">
    <property type="term" value="P:negative regulation of apoptotic process"/>
    <property type="evidence" value="ECO:0007669"/>
    <property type="project" value="TreeGrafter"/>
</dbReference>
<dbReference type="EC" id="5.2.1.8" evidence="3"/>
<evidence type="ECO:0000313" key="8">
    <source>
        <dbReference type="EMBL" id="ACO13176.1"/>
    </source>
</evidence>
<dbReference type="PANTHER" id="PTHR46512:SF1">
    <property type="entry name" value="PEPTIDYLPROLYL ISOMERASE"/>
    <property type="match status" value="1"/>
</dbReference>
<evidence type="ECO:0000256" key="3">
    <source>
        <dbReference type="PROSITE-ProRule" id="PRU00277"/>
    </source>
</evidence>
<reference evidence="8" key="1">
    <citation type="submission" date="2009-06" db="EMBL/GenBank/DDBJ databases">
        <title>Lepeophtheirus salmonis ESTs and full-length cDNAs.</title>
        <authorList>
            <person name="Yasuike M."/>
            <person name="von Schalburg K."/>
            <person name="Cooper G."/>
            <person name="Leong J."/>
            <person name="Jones S.R.M."/>
            <person name="Koop B.F."/>
        </authorList>
    </citation>
    <scope>NUCLEOTIDE SEQUENCE</scope>
    <source>
        <strain evidence="8">Pacific form</strain>
        <tissue evidence="8">Whole</tissue>
    </source>
</reference>
<feature type="repeat" description="TPR" evidence="4">
    <location>
        <begin position="206"/>
        <end position="239"/>
    </location>
</feature>
<comment type="catalytic activity">
    <reaction evidence="3">
        <text>[protein]-peptidylproline (omega=180) = [protein]-peptidylproline (omega=0)</text>
        <dbReference type="Rhea" id="RHEA:16237"/>
        <dbReference type="Rhea" id="RHEA-COMP:10747"/>
        <dbReference type="Rhea" id="RHEA-COMP:10748"/>
        <dbReference type="ChEBI" id="CHEBI:83833"/>
        <dbReference type="ChEBI" id="CHEBI:83834"/>
        <dbReference type="EC" id="5.2.1.8"/>
    </reaction>
</comment>
<dbReference type="InterPro" id="IPR011990">
    <property type="entry name" value="TPR-like_helical_dom_sf"/>
</dbReference>
<dbReference type="GO" id="GO:0003755">
    <property type="term" value="F:peptidyl-prolyl cis-trans isomerase activity"/>
    <property type="evidence" value="ECO:0007669"/>
    <property type="project" value="UniProtKB-KW"/>
</dbReference>
<keyword evidence="6" id="KW-0812">Transmembrane</keyword>
<dbReference type="PANTHER" id="PTHR46512">
    <property type="entry name" value="PEPTIDYLPROLYL ISOMERASE"/>
    <property type="match status" value="1"/>
</dbReference>
<dbReference type="InterPro" id="IPR046357">
    <property type="entry name" value="PPIase_dom_sf"/>
</dbReference>
<dbReference type="GO" id="GO:0005740">
    <property type="term" value="C:mitochondrial envelope"/>
    <property type="evidence" value="ECO:0007669"/>
    <property type="project" value="TreeGrafter"/>
</dbReference>
<dbReference type="EMBL" id="BT078752">
    <property type="protein sequence ID" value="ACO13176.1"/>
    <property type="molecule type" value="mRNA"/>
</dbReference>
<feature type="transmembrane region" description="Helical" evidence="6">
    <location>
        <begin position="327"/>
        <end position="349"/>
    </location>
</feature>
<dbReference type="GO" id="GO:0012505">
    <property type="term" value="C:endomembrane system"/>
    <property type="evidence" value="ECO:0007669"/>
    <property type="project" value="TreeGrafter"/>
</dbReference>
<dbReference type="SUPFAM" id="SSF48452">
    <property type="entry name" value="TPR-like"/>
    <property type="match status" value="1"/>
</dbReference>
<gene>
    <name evidence="8" type="primary">FKBP8</name>
</gene>
<accession>C1BVX3</accession>
<evidence type="ECO:0000256" key="1">
    <source>
        <dbReference type="ARBA" id="ARBA00022737"/>
    </source>
</evidence>
<dbReference type="PROSITE" id="PS50059">
    <property type="entry name" value="FKBP_PPIASE"/>
    <property type="match status" value="1"/>
</dbReference>
<feature type="region of interest" description="Disordered" evidence="5">
    <location>
        <begin position="1"/>
        <end position="29"/>
    </location>
</feature>
<dbReference type="SMART" id="SM00028">
    <property type="entry name" value="TPR"/>
    <property type="match status" value="3"/>
</dbReference>
<evidence type="ECO:0000256" key="4">
    <source>
        <dbReference type="PROSITE-ProRule" id="PRU00339"/>
    </source>
</evidence>
<dbReference type="Gene3D" id="3.10.50.40">
    <property type="match status" value="1"/>
</dbReference>
<evidence type="ECO:0000256" key="5">
    <source>
        <dbReference type="SAM" id="MobiDB-lite"/>
    </source>
</evidence>
<dbReference type="GO" id="GO:0016020">
    <property type="term" value="C:membrane"/>
    <property type="evidence" value="ECO:0007669"/>
    <property type="project" value="TreeGrafter"/>
</dbReference>